<keyword evidence="2" id="KW-1185">Reference proteome</keyword>
<comment type="caution">
    <text evidence="1">The sequence shown here is derived from an EMBL/GenBank/DDBJ whole genome shotgun (WGS) entry which is preliminary data.</text>
</comment>
<protein>
    <submittedName>
        <fullName evidence="1">Uncharacterized protein</fullName>
    </submittedName>
</protein>
<accession>A0A843WEJ1</accession>
<organism evidence="1 2">
    <name type="scientific">Colocasia esculenta</name>
    <name type="common">Wild taro</name>
    <name type="synonym">Arum esculentum</name>
    <dbReference type="NCBI Taxonomy" id="4460"/>
    <lineage>
        <taxon>Eukaryota</taxon>
        <taxon>Viridiplantae</taxon>
        <taxon>Streptophyta</taxon>
        <taxon>Embryophyta</taxon>
        <taxon>Tracheophyta</taxon>
        <taxon>Spermatophyta</taxon>
        <taxon>Magnoliopsida</taxon>
        <taxon>Liliopsida</taxon>
        <taxon>Araceae</taxon>
        <taxon>Aroideae</taxon>
        <taxon>Colocasieae</taxon>
        <taxon>Colocasia</taxon>
    </lineage>
</organism>
<dbReference type="OrthoDB" id="1705129at2759"/>
<sequence length="208" mass="23025">MLQYWMMKPPMFMDDENELCYAQLIFRQWKNLPSSATASELEQEFKNFGRIKRDGVLIKSRKESYEQQLIERHGDDSSQHPQFDASARLVAAGQPKKGQVFGFGTGMDVGGVVNSTMESGCSAASYSYAQSPPPLQQPTKLPDHYCSALIRQLDSWFGRTVVPALHAMGVAFPPPPPSPSTAGFDQVVREHASNDADGDDLETHLADD</sequence>
<proteinExistence type="predicted"/>
<reference evidence="1" key="1">
    <citation type="submission" date="2017-07" db="EMBL/GenBank/DDBJ databases">
        <title>Taro Niue Genome Assembly and Annotation.</title>
        <authorList>
            <person name="Atibalentja N."/>
            <person name="Keating K."/>
            <person name="Fields C.J."/>
        </authorList>
    </citation>
    <scope>NUCLEOTIDE SEQUENCE</scope>
    <source>
        <strain evidence="1">Niue_2</strain>
        <tissue evidence="1">Leaf</tissue>
    </source>
</reference>
<evidence type="ECO:0000313" key="1">
    <source>
        <dbReference type="EMBL" id="MQM04061.1"/>
    </source>
</evidence>
<gene>
    <name evidence="1" type="ORF">Taro_036850</name>
</gene>
<dbReference type="Proteomes" id="UP000652761">
    <property type="component" value="Unassembled WGS sequence"/>
</dbReference>
<dbReference type="AlphaFoldDB" id="A0A843WEJ1"/>
<name>A0A843WEJ1_COLES</name>
<dbReference type="CDD" id="cd00590">
    <property type="entry name" value="RRM_SF"/>
    <property type="match status" value="1"/>
</dbReference>
<dbReference type="EMBL" id="NMUH01003147">
    <property type="protein sequence ID" value="MQM04061.1"/>
    <property type="molecule type" value="Genomic_DNA"/>
</dbReference>
<evidence type="ECO:0000313" key="2">
    <source>
        <dbReference type="Proteomes" id="UP000652761"/>
    </source>
</evidence>